<evidence type="ECO:0000313" key="2">
    <source>
        <dbReference type="EMBL" id="KAF7392361.1"/>
    </source>
</evidence>
<feature type="compositionally biased region" description="Basic and acidic residues" evidence="1">
    <location>
        <begin position="69"/>
        <end position="81"/>
    </location>
</feature>
<sequence length="134" mass="14233">MVDISPVVDLGVQYNGLTINLELFISKPHAQRYFVYVSRCGRSSRKCGGNNFGIPESISRACYASGKRDASIQEEKNKKRDDDDDDDVSGGDSGGGGGGGSGSSRGDFDSPLLQLLSSPVLVIVVSLGDNPWMT</sequence>
<organism evidence="2 3">
    <name type="scientific">Vespula pensylvanica</name>
    <name type="common">Western yellow jacket</name>
    <name type="synonym">Wasp</name>
    <dbReference type="NCBI Taxonomy" id="30213"/>
    <lineage>
        <taxon>Eukaryota</taxon>
        <taxon>Metazoa</taxon>
        <taxon>Ecdysozoa</taxon>
        <taxon>Arthropoda</taxon>
        <taxon>Hexapoda</taxon>
        <taxon>Insecta</taxon>
        <taxon>Pterygota</taxon>
        <taxon>Neoptera</taxon>
        <taxon>Endopterygota</taxon>
        <taxon>Hymenoptera</taxon>
        <taxon>Apocrita</taxon>
        <taxon>Aculeata</taxon>
        <taxon>Vespoidea</taxon>
        <taxon>Vespidae</taxon>
        <taxon>Vespinae</taxon>
        <taxon>Vespula</taxon>
    </lineage>
</organism>
<name>A0A834JPR0_VESPE</name>
<reference evidence="2" key="1">
    <citation type="journal article" date="2020" name="G3 (Bethesda)">
        <title>High-Quality Assemblies for Three Invasive Social Wasps from the &lt;i&gt;Vespula&lt;/i&gt; Genus.</title>
        <authorList>
            <person name="Harrop T.W.R."/>
            <person name="Guhlin J."/>
            <person name="McLaughlin G.M."/>
            <person name="Permina E."/>
            <person name="Stockwell P."/>
            <person name="Gilligan J."/>
            <person name="Le Lec M.F."/>
            <person name="Gruber M.A.M."/>
            <person name="Quinn O."/>
            <person name="Lovegrove M."/>
            <person name="Duncan E.J."/>
            <person name="Remnant E.J."/>
            <person name="Van Eeckhoven J."/>
            <person name="Graham B."/>
            <person name="Knapp R.A."/>
            <person name="Langford K.W."/>
            <person name="Kronenberg Z."/>
            <person name="Press M.O."/>
            <person name="Eacker S.M."/>
            <person name="Wilson-Rankin E.E."/>
            <person name="Purcell J."/>
            <person name="Lester P.J."/>
            <person name="Dearden P.K."/>
        </authorList>
    </citation>
    <scope>NUCLEOTIDE SEQUENCE</scope>
    <source>
        <strain evidence="2">Volc-1</strain>
    </source>
</reference>
<feature type="compositionally biased region" description="Gly residues" evidence="1">
    <location>
        <begin position="91"/>
        <end position="103"/>
    </location>
</feature>
<feature type="region of interest" description="Disordered" evidence="1">
    <location>
        <begin position="69"/>
        <end position="110"/>
    </location>
</feature>
<comment type="caution">
    <text evidence="2">The sequence shown here is derived from an EMBL/GenBank/DDBJ whole genome shotgun (WGS) entry which is preliminary data.</text>
</comment>
<evidence type="ECO:0000256" key="1">
    <source>
        <dbReference type="SAM" id="MobiDB-lite"/>
    </source>
</evidence>
<keyword evidence="3" id="KW-1185">Reference proteome</keyword>
<gene>
    <name evidence="2" type="ORF">H0235_017360</name>
</gene>
<accession>A0A834JPR0</accession>
<dbReference type="AlphaFoldDB" id="A0A834JPR0"/>
<dbReference type="Proteomes" id="UP000600918">
    <property type="component" value="Unassembled WGS sequence"/>
</dbReference>
<protein>
    <submittedName>
        <fullName evidence="2">Uncharacterized protein</fullName>
    </submittedName>
</protein>
<proteinExistence type="predicted"/>
<evidence type="ECO:0000313" key="3">
    <source>
        <dbReference type="Proteomes" id="UP000600918"/>
    </source>
</evidence>
<dbReference type="EMBL" id="JACSDY010000022">
    <property type="protein sequence ID" value="KAF7392361.1"/>
    <property type="molecule type" value="Genomic_DNA"/>
</dbReference>